<dbReference type="InterPro" id="IPR004843">
    <property type="entry name" value="Calcineurin-like_PHP"/>
</dbReference>
<dbReference type="InterPro" id="IPR050126">
    <property type="entry name" value="Ap4A_hydrolase"/>
</dbReference>
<feature type="domain" description="Calcineurin-like phosphoesterase" evidence="1">
    <location>
        <begin position="1"/>
        <end position="113"/>
    </location>
</feature>
<evidence type="ECO:0000313" key="2">
    <source>
        <dbReference type="EMBL" id="MFN0255851.1"/>
    </source>
</evidence>
<dbReference type="PANTHER" id="PTHR42850">
    <property type="entry name" value="METALLOPHOSPHOESTERASE"/>
    <property type="match status" value="1"/>
</dbReference>
<comment type="caution">
    <text evidence="2">The sequence shown here is derived from an EMBL/GenBank/DDBJ whole genome shotgun (WGS) entry which is preliminary data.</text>
</comment>
<proteinExistence type="predicted"/>
<gene>
    <name evidence="2" type="ORF">E6A44_009735</name>
</gene>
<dbReference type="EMBL" id="SSHJ02000006">
    <property type="protein sequence ID" value="MFN0255851.1"/>
    <property type="molecule type" value="Genomic_DNA"/>
</dbReference>
<dbReference type="Pfam" id="PF00149">
    <property type="entry name" value="Metallophos"/>
    <property type="match status" value="1"/>
</dbReference>
<dbReference type="InterPro" id="IPR029052">
    <property type="entry name" value="Metallo-depent_PP-like"/>
</dbReference>
<organism evidence="2 3">
    <name type="scientific">Pedobacter ureilyticus</name>
    <dbReference type="NCBI Taxonomy" id="1393051"/>
    <lineage>
        <taxon>Bacteria</taxon>
        <taxon>Pseudomonadati</taxon>
        <taxon>Bacteroidota</taxon>
        <taxon>Sphingobacteriia</taxon>
        <taxon>Sphingobacteriales</taxon>
        <taxon>Sphingobacteriaceae</taxon>
        <taxon>Pedobacter</taxon>
    </lineage>
</organism>
<name>A0ABW9J5N3_9SPHI</name>
<reference evidence="2 3" key="1">
    <citation type="submission" date="2024-12" db="EMBL/GenBank/DDBJ databases">
        <authorList>
            <person name="Hu S."/>
        </authorList>
    </citation>
    <scope>NUCLEOTIDE SEQUENCE [LARGE SCALE GENOMIC DNA]</scope>
    <source>
        <strain evidence="2 3">THG-T11</strain>
    </source>
</reference>
<sequence length="214" mass="24946">MRTLVYSDVHGNLPAFEKMLKAEEAYENYICLGDLVNYGPWSTECVELAISLSGSNIIMGNHEEAFINGYYPGENALVKEFFSVTYPGFNAIEKIKKFKEKIILNNFVCRHTILDQYIYPDTDVELRYDCLIGHSHHQFEYKNNGYILYNAGSVGQNRKYIDIINYLVYDWDKKCIKMKAMPYDIKPLINEMKNRGYSDNCIAYYQSKKRANLI</sequence>
<evidence type="ECO:0000313" key="3">
    <source>
        <dbReference type="Proteomes" id="UP001517247"/>
    </source>
</evidence>
<dbReference type="SUPFAM" id="SSF56300">
    <property type="entry name" value="Metallo-dependent phosphatases"/>
    <property type="match status" value="1"/>
</dbReference>
<accession>A0ABW9J5N3</accession>
<protein>
    <submittedName>
        <fullName evidence="2">Metallophosphoesterase family protein</fullName>
    </submittedName>
</protein>
<evidence type="ECO:0000259" key="1">
    <source>
        <dbReference type="Pfam" id="PF00149"/>
    </source>
</evidence>
<keyword evidence="3" id="KW-1185">Reference proteome</keyword>
<dbReference type="PANTHER" id="PTHR42850:SF2">
    <property type="entry name" value="BLL5683 PROTEIN"/>
    <property type="match status" value="1"/>
</dbReference>
<dbReference type="RefSeq" id="WP_138722968.1">
    <property type="nucleotide sequence ID" value="NZ_SSHJ02000006.1"/>
</dbReference>
<dbReference type="Gene3D" id="3.60.21.10">
    <property type="match status" value="1"/>
</dbReference>
<dbReference type="Proteomes" id="UP001517247">
    <property type="component" value="Unassembled WGS sequence"/>
</dbReference>